<proteinExistence type="predicted"/>
<protein>
    <recommendedName>
        <fullName evidence="3">Penicillin-binding protein 2</fullName>
    </recommendedName>
</protein>
<gene>
    <name evidence="1" type="ORF">HY618_02905</name>
</gene>
<comment type="caution">
    <text evidence="1">The sequence shown here is derived from an EMBL/GenBank/DDBJ whole genome shotgun (WGS) entry which is preliminary data.</text>
</comment>
<evidence type="ECO:0008006" key="3">
    <source>
        <dbReference type="Google" id="ProtNLM"/>
    </source>
</evidence>
<dbReference type="EMBL" id="JACQRX010000130">
    <property type="protein sequence ID" value="MBI4251383.1"/>
    <property type="molecule type" value="Genomic_DNA"/>
</dbReference>
<feature type="non-terminal residue" evidence="1">
    <location>
        <position position="47"/>
    </location>
</feature>
<dbReference type="Proteomes" id="UP000752292">
    <property type="component" value="Unassembled WGS sequence"/>
</dbReference>
<organism evidence="1 2">
    <name type="scientific">Tectimicrobiota bacterium</name>
    <dbReference type="NCBI Taxonomy" id="2528274"/>
    <lineage>
        <taxon>Bacteria</taxon>
        <taxon>Pseudomonadati</taxon>
        <taxon>Nitrospinota/Tectimicrobiota group</taxon>
        <taxon>Candidatus Tectimicrobiota</taxon>
    </lineage>
</organism>
<sequence>MRQRMQWLALAFSLFLMVLFVRLWHLQVLQGDKFRALSENNRIAYRV</sequence>
<accession>A0A932ZT92</accession>
<evidence type="ECO:0000313" key="1">
    <source>
        <dbReference type="EMBL" id="MBI4251383.1"/>
    </source>
</evidence>
<reference evidence="1" key="1">
    <citation type="submission" date="2020-07" db="EMBL/GenBank/DDBJ databases">
        <title>Huge and variable diversity of episymbiotic CPR bacteria and DPANN archaea in groundwater ecosystems.</title>
        <authorList>
            <person name="He C.Y."/>
            <person name="Keren R."/>
            <person name="Whittaker M."/>
            <person name="Farag I.F."/>
            <person name="Doudna J."/>
            <person name="Cate J.H.D."/>
            <person name="Banfield J.F."/>
        </authorList>
    </citation>
    <scope>NUCLEOTIDE SEQUENCE</scope>
    <source>
        <strain evidence="1">NC_groundwater_1370_Ag_S-0.2um_69_93</strain>
    </source>
</reference>
<name>A0A932ZT92_UNCTE</name>
<evidence type="ECO:0000313" key="2">
    <source>
        <dbReference type="Proteomes" id="UP000752292"/>
    </source>
</evidence>
<dbReference type="AlphaFoldDB" id="A0A932ZT92"/>